<accession>A0A0N5C2Q1</accession>
<name>A0A0N5C2Q1_STREA</name>
<feature type="compositionally biased region" description="Polar residues" evidence="1">
    <location>
        <begin position="28"/>
        <end position="37"/>
    </location>
</feature>
<sequence>MSSSHTSKSRSQTPSRIDNEDELLDDSISPTDSLSSGTRKRQAGGESICSKKLKLSENDVIERSESVLSCSGTVLPHSFLETIQSTILPFEDYITILENNTRTIEAQLLMEQLKHVAPKPISATMIMCTSSFPFWDRFINGTNAEKWRNSFLTSKNPIPKPWVLDYGAVNATRGFEVIYDSLHKCASGGMSISVVGTQSIILPSYNIPKWMHMSILHQGGALSGYVPPSLEVLILRRFTSTAVNFNGLLARSNKLKILVVDSCKLMEKMLPSITTTSSLMSVVCKQRGTCSSLKKLSKLGFDSQIILVPIEQVSNSFWKMDRRMIKENIRMPNGSGRFTRRGHIYYRDMKILPYLCNVTVPQVLLGEAKSRDALMEAKMRAAGG</sequence>
<dbReference type="AlphaFoldDB" id="A0A0N5C2Q1"/>
<feature type="region of interest" description="Disordered" evidence="1">
    <location>
        <begin position="1"/>
        <end position="43"/>
    </location>
</feature>
<feature type="compositionally biased region" description="Low complexity" evidence="1">
    <location>
        <begin position="1"/>
        <end position="15"/>
    </location>
</feature>
<protein>
    <submittedName>
        <fullName evidence="3">NB-ARC domain-containing protein</fullName>
    </submittedName>
</protein>
<reference evidence="3" key="1">
    <citation type="submission" date="2017-02" db="UniProtKB">
        <authorList>
            <consortium name="WormBaseParasite"/>
        </authorList>
    </citation>
    <scope>IDENTIFICATION</scope>
</reference>
<organism evidence="2 3">
    <name type="scientific">Strongyloides papillosus</name>
    <name type="common">Intestinal threadworm</name>
    <dbReference type="NCBI Taxonomy" id="174720"/>
    <lineage>
        <taxon>Eukaryota</taxon>
        <taxon>Metazoa</taxon>
        <taxon>Ecdysozoa</taxon>
        <taxon>Nematoda</taxon>
        <taxon>Chromadorea</taxon>
        <taxon>Rhabditida</taxon>
        <taxon>Tylenchina</taxon>
        <taxon>Panagrolaimomorpha</taxon>
        <taxon>Strongyloidoidea</taxon>
        <taxon>Strongyloididae</taxon>
        <taxon>Strongyloides</taxon>
    </lineage>
</organism>
<evidence type="ECO:0000256" key="1">
    <source>
        <dbReference type="SAM" id="MobiDB-lite"/>
    </source>
</evidence>
<dbReference type="WBParaSite" id="SPAL_0001226000.1">
    <property type="protein sequence ID" value="SPAL_0001226000.1"/>
    <property type="gene ID" value="SPAL_0001226000"/>
</dbReference>
<evidence type="ECO:0000313" key="3">
    <source>
        <dbReference type="WBParaSite" id="SPAL_0001226000.1"/>
    </source>
</evidence>
<evidence type="ECO:0000313" key="2">
    <source>
        <dbReference type="Proteomes" id="UP000046392"/>
    </source>
</evidence>
<keyword evidence="2" id="KW-1185">Reference proteome</keyword>
<dbReference type="Proteomes" id="UP000046392">
    <property type="component" value="Unplaced"/>
</dbReference>
<proteinExistence type="predicted"/>